<accession>A0ABY1PWY5</accession>
<protein>
    <submittedName>
        <fullName evidence="1">Uncharacterized protein</fullName>
    </submittedName>
</protein>
<gene>
    <name evidence="1" type="ORF">SAMN06265222_103316</name>
</gene>
<evidence type="ECO:0000313" key="2">
    <source>
        <dbReference type="Proteomes" id="UP001158067"/>
    </source>
</evidence>
<sequence>MHHSNRLLRICAIHAEIPNAHVPIDSLQCFDVRQAVGSSDVYRHASIQQWIKCRVSTPLPPVQVGIRSESITDARKTERLAGYLTPDPKRLAAASE</sequence>
<proteinExistence type="predicted"/>
<comment type="caution">
    <text evidence="1">The sequence shown here is derived from an EMBL/GenBank/DDBJ whole genome shotgun (WGS) entry which is preliminary data.</text>
</comment>
<dbReference type="EMBL" id="FXUG01000003">
    <property type="protein sequence ID" value="SMP51661.1"/>
    <property type="molecule type" value="Genomic_DNA"/>
</dbReference>
<keyword evidence="2" id="KW-1185">Reference proteome</keyword>
<evidence type="ECO:0000313" key="1">
    <source>
        <dbReference type="EMBL" id="SMP51661.1"/>
    </source>
</evidence>
<reference evidence="1 2" key="1">
    <citation type="submission" date="2017-05" db="EMBL/GenBank/DDBJ databases">
        <authorList>
            <person name="Varghese N."/>
            <person name="Submissions S."/>
        </authorList>
    </citation>
    <scope>NUCLEOTIDE SEQUENCE [LARGE SCALE GENOMIC DNA]</scope>
    <source>
        <strain evidence="1 2">DSM 25457</strain>
    </source>
</reference>
<name>A0ABY1PWY5_9BACT</name>
<organism evidence="1 2">
    <name type="scientific">Neorhodopirellula lusitana</name>
    <dbReference type="NCBI Taxonomy" id="445327"/>
    <lineage>
        <taxon>Bacteria</taxon>
        <taxon>Pseudomonadati</taxon>
        <taxon>Planctomycetota</taxon>
        <taxon>Planctomycetia</taxon>
        <taxon>Pirellulales</taxon>
        <taxon>Pirellulaceae</taxon>
        <taxon>Neorhodopirellula</taxon>
    </lineage>
</organism>
<dbReference type="Proteomes" id="UP001158067">
    <property type="component" value="Unassembled WGS sequence"/>
</dbReference>